<keyword evidence="5 10" id="KW-1133">Transmembrane helix</keyword>
<feature type="transmembrane region" description="Helical" evidence="10">
    <location>
        <begin position="35"/>
        <end position="56"/>
    </location>
</feature>
<dbReference type="Proteomes" id="UP001589793">
    <property type="component" value="Unassembled WGS sequence"/>
</dbReference>
<dbReference type="EMBL" id="JBHLSV010000007">
    <property type="protein sequence ID" value="MFC0673913.1"/>
    <property type="molecule type" value="Genomic_DNA"/>
</dbReference>
<comment type="similarity">
    <text evidence="2">Belongs to the VKOR family.</text>
</comment>
<sequence>MHENADGPTDEDLLAEIDAEIAREAAGRRRAPDRAAGAVLLLGGAIAWIAALVLLVDKLFLLENPGASLGCDVNPFISCGNVMMTWQAEAFGIPNMAIGLAGYAIMAAVGSLQLSGAVLPRWFRWATLGGMTFAFGFIQFLAISALFVIRALCPWCMLVWLVTAPMFFVTLARTVEDGTWQAPPALARILRHWVVLTLAWYALVVLAILGAFWRQWLFMIGIG</sequence>
<feature type="transmembrane region" description="Helical" evidence="10">
    <location>
        <begin position="91"/>
        <end position="110"/>
    </location>
</feature>
<feature type="transmembrane region" description="Helical" evidence="10">
    <location>
        <begin position="148"/>
        <end position="172"/>
    </location>
</feature>
<evidence type="ECO:0000256" key="2">
    <source>
        <dbReference type="ARBA" id="ARBA00006214"/>
    </source>
</evidence>
<evidence type="ECO:0000313" key="12">
    <source>
        <dbReference type="EMBL" id="MFC0673913.1"/>
    </source>
</evidence>
<evidence type="ECO:0000256" key="4">
    <source>
        <dbReference type="ARBA" id="ARBA00022719"/>
    </source>
</evidence>
<evidence type="ECO:0000256" key="6">
    <source>
        <dbReference type="ARBA" id="ARBA00023002"/>
    </source>
</evidence>
<keyword evidence="8" id="KW-1015">Disulfide bond</keyword>
<evidence type="ECO:0000256" key="9">
    <source>
        <dbReference type="ARBA" id="ARBA00023284"/>
    </source>
</evidence>
<feature type="transmembrane region" description="Helical" evidence="10">
    <location>
        <begin position="193"/>
        <end position="213"/>
    </location>
</feature>
<name>A0ABV6RD85_9MICO</name>
<protein>
    <submittedName>
        <fullName evidence="12">Vitamin K epoxide reductase family protein</fullName>
    </submittedName>
</protein>
<reference evidence="12 13" key="1">
    <citation type="submission" date="2024-09" db="EMBL/GenBank/DDBJ databases">
        <authorList>
            <person name="Sun Q."/>
            <person name="Mori K."/>
        </authorList>
    </citation>
    <scope>NUCLEOTIDE SEQUENCE [LARGE SCALE GENOMIC DNA]</scope>
    <source>
        <strain evidence="12 13">CICC 10874</strain>
    </source>
</reference>
<evidence type="ECO:0000256" key="8">
    <source>
        <dbReference type="ARBA" id="ARBA00023157"/>
    </source>
</evidence>
<dbReference type="InterPro" id="IPR038354">
    <property type="entry name" value="VKOR_sf"/>
</dbReference>
<gene>
    <name evidence="12" type="ORF">ACFFF6_08085</name>
</gene>
<keyword evidence="9" id="KW-0676">Redox-active center</keyword>
<proteinExistence type="inferred from homology"/>
<dbReference type="RefSeq" id="WP_376979845.1">
    <property type="nucleotide sequence ID" value="NZ_JBHLSV010000007.1"/>
</dbReference>
<evidence type="ECO:0000256" key="1">
    <source>
        <dbReference type="ARBA" id="ARBA00004141"/>
    </source>
</evidence>
<evidence type="ECO:0000259" key="11">
    <source>
        <dbReference type="SMART" id="SM00756"/>
    </source>
</evidence>
<accession>A0ABV6RD85</accession>
<dbReference type="Gene3D" id="1.20.1440.130">
    <property type="entry name" value="VKOR domain"/>
    <property type="match status" value="1"/>
</dbReference>
<evidence type="ECO:0000256" key="10">
    <source>
        <dbReference type="SAM" id="Phobius"/>
    </source>
</evidence>
<dbReference type="CDD" id="cd12922">
    <property type="entry name" value="VKOR_5"/>
    <property type="match status" value="1"/>
</dbReference>
<evidence type="ECO:0000256" key="7">
    <source>
        <dbReference type="ARBA" id="ARBA00023136"/>
    </source>
</evidence>
<dbReference type="InterPro" id="IPR012932">
    <property type="entry name" value="VKOR"/>
</dbReference>
<keyword evidence="6" id="KW-0560">Oxidoreductase</keyword>
<feature type="domain" description="Vitamin K epoxide reductase" evidence="11">
    <location>
        <begin position="33"/>
        <end position="174"/>
    </location>
</feature>
<comment type="subcellular location">
    <subcellularLocation>
        <location evidence="1">Membrane</location>
        <topology evidence="1">Multi-pass membrane protein</topology>
    </subcellularLocation>
</comment>
<keyword evidence="13" id="KW-1185">Reference proteome</keyword>
<comment type="caution">
    <text evidence="12">The sequence shown here is derived from an EMBL/GenBank/DDBJ whole genome shotgun (WGS) entry which is preliminary data.</text>
</comment>
<dbReference type="Pfam" id="PF07884">
    <property type="entry name" value="VKOR"/>
    <property type="match status" value="1"/>
</dbReference>
<keyword evidence="4" id="KW-0874">Quinone</keyword>
<evidence type="ECO:0000256" key="3">
    <source>
        <dbReference type="ARBA" id="ARBA00022692"/>
    </source>
</evidence>
<dbReference type="SMART" id="SM00756">
    <property type="entry name" value="VKc"/>
    <property type="match status" value="1"/>
</dbReference>
<evidence type="ECO:0000313" key="13">
    <source>
        <dbReference type="Proteomes" id="UP001589793"/>
    </source>
</evidence>
<organism evidence="12 13">
    <name type="scientific">Brachybacterium hainanense</name>
    <dbReference type="NCBI Taxonomy" id="1541174"/>
    <lineage>
        <taxon>Bacteria</taxon>
        <taxon>Bacillati</taxon>
        <taxon>Actinomycetota</taxon>
        <taxon>Actinomycetes</taxon>
        <taxon>Micrococcales</taxon>
        <taxon>Dermabacteraceae</taxon>
        <taxon>Brachybacterium</taxon>
    </lineage>
</organism>
<keyword evidence="3 10" id="KW-0812">Transmembrane</keyword>
<evidence type="ECO:0000256" key="5">
    <source>
        <dbReference type="ARBA" id="ARBA00022989"/>
    </source>
</evidence>
<dbReference type="InterPro" id="IPR041714">
    <property type="entry name" value="VKOR_Actinobacteria"/>
</dbReference>
<feature type="transmembrane region" description="Helical" evidence="10">
    <location>
        <begin position="122"/>
        <end position="142"/>
    </location>
</feature>
<keyword evidence="7 10" id="KW-0472">Membrane</keyword>